<protein>
    <submittedName>
        <fullName evidence="2">DUF4079 domain-containing protein</fullName>
    </submittedName>
</protein>
<keyword evidence="1" id="KW-0812">Transmembrane</keyword>
<dbReference type="PANTHER" id="PTHR36738">
    <property type="entry name" value="EXPRESSED PROTEIN"/>
    <property type="match status" value="1"/>
</dbReference>
<dbReference type="AlphaFoldDB" id="A0AAU8JMI3"/>
<dbReference type="PANTHER" id="PTHR36738:SF1">
    <property type="entry name" value="EXPRESSED PROTEIN"/>
    <property type="match status" value="1"/>
</dbReference>
<feature type="transmembrane region" description="Helical" evidence="1">
    <location>
        <begin position="71"/>
        <end position="91"/>
    </location>
</feature>
<accession>A0AAU8JMI3</accession>
<name>A0AAU8JMI3_9CYAN</name>
<keyword evidence="1" id="KW-1133">Transmembrane helix</keyword>
<sequence length="160" mass="17288">MNLSELLEPIASQFRAMGMPEPIVHWGHPLMMGIVVVVMGTFAGITGWRGRLLTQTEPDAAIKNRSDHSKIAPLMFLFMALGYTGGLLSLVMQHHNVLESPHFWTGSLVLILLGLNGLISATKFGGNQAALRTAHAYLGSLALVVMFLHAVLGLQLGFSI</sequence>
<gene>
    <name evidence="2" type="ORF">ABWT76_002274</name>
</gene>
<dbReference type="InterPro" id="IPR025067">
    <property type="entry name" value="DUF4079"/>
</dbReference>
<evidence type="ECO:0000256" key="1">
    <source>
        <dbReference type="SAM" id="Phobius"/>
    </source>
</evidence>
<feature type="transmembrane region" description="Helical" evidence="1">
    <location>
        <begin position="30"/>
        <end position="50"/>
    </location>
</feature>
<feature type="transmembrane region" description="Helical" evidence="1">
    <location>
        <begin position="136"/>
        <end position="158"/>
    </location>
</feature>
<keyword evidence="1" id="KW-0472">Membrane</keyword>
<organism evidence="2">
    <name type="scientific">Planktothricoides raciborskii GIHE-MW2</name>
    <dbReference type="NCBI Taxonomy" id="2792601"/>
    <lineage>
        <taxon>Bacteria</taxon>
        <taxon>Bacillati</taxon>
        <taxon>Cyanobacteriota</taxon>
        <taxon>Cyanophyceae</taxon>
        <taxon>Oscillatoriophycideae</taxon>
        <taxon>Oscillatoriales</taxon>
        <taxon>Oscillatoriaceae</taxon>
        <taxon>Planktothricoides</taxon>
    </lineage>
</organism>
<evidence type="ECO:0000313" key="2">
    <source>
        <dbReference type="EMBL" id="XCM39354.1"/>
    </source>
</evidence>
<proteinExistence type="predicted"/>
<reference evidence="2" key="1">
    <citation type="submission" date="2024-07" db="EMBL/GenBank/DDBJ databases">
        <authorList>
            <person name="Kim Y.J."/>
            <person name="Jeong J.Y."/>
        </authorList>
    </citation>
    <scope>NUCLEOTIDE SEQUENCE</scope>
    <source>
        <strain evidence="2">GIHE-MW2</strain>
    </source>
</reference>
<dbReference type="EMBL" id="CP159837">
    <property type="protein sequence ID" value="XCM39354.1"/>
    <property type="molecule type" value="Genomic_DNA"/>
</dbReference>
<dbReference type="GO" id="GO:0016020">
    <property type="term" value="C:membrane"/>
    <property type="evidence" value="ECO:0007669"/>
    <property type="project" value="TreeGrafter"/>
</dbReference>
<dbReference type="Pfam" id="PF13301">
    <property type="entry name" value="DUF4079"/>
    <property type="match status" value="1"/>
</dbReference>
<feature type="transmembrane region" description="Helical" evidence="1">
    <location>
        <begin position="103"/>
        <end position="124"/>
    </location>
</feature>